<dbReference type="PRINTS" id="PR01349">
    <property type="entry name" value="WNTPROTEIN"/>
</dbReference>
<dbReference type="SMART" id="SM00097">
    <property type="entry name" value="WNT1"/>
    <property type="match status" value="1"/>
</dbReference>
<name>A0A2S1IXK2_PENVA</name>
<dbReference type="InterPro" id="IPR043158">
    <property type="entry name" value="Wnt_C"/>
</dbReference>
<dbReference type="GO" id="GO:0045165">
    <property type="term" value="P:cell fate commitment"/>
    <property type="evidence" value="ECO:0007669"/>
    <property type="project" value="TreeGrafter"/>
</dbReference>
<keyword evidence="4" id="KW-0964">Secreted</keyword>
<dbReference type="GO" id="GO:0005109">
    <property type="term" value="F:frizzled binding"/>
    <property type="evidence" value="ECO:0007669"/>
    <property type="project" value="TreeGrafter"/>
</dbReference>
<evidence type="ECO:0000256" key="1">
    <source>
        <dbReference type="ARBA" id="ARBA00004498"/>
    </source>
</evidence>
<dbReference type="GO" id="GO:0005615">
    <property type="term" value="C:extracellular space"/>
    <property type="evidence" value="ECO:0007669"/>
    <property type="project" value="TreeGrafter"/>
</dbReference>
<dbReference type="PANTHER" id="PTHR12027:SF97">
    <property type="entry name" value="PROTEIN WNT-4"/>
    <property type="match status" value="1"/>
</dbReference>
<feature type="signal peptide" evidence="11">
    <location>
        <begin position="1"/>
        <end position="28"/>
    </location>
</feature>
<dbReference type="InterPro" id="IPR018161">
    <property type="entry name" value="Wnt_CS"/>
</dbReference>
<feature type="compositionally biased region" description="Basic and acidic residues" evidence="10">
    <location>
        <begin position="339"/>
        <end position="366"/>
    </location>
</feature>
<evidence type="ECO:0000256" key="2">
    <source>
        <dbReference type="ARBA" id="ARBA00005683"/>
    </source>
</evidence>
<dbReference type="InterPro" id="IPR005817">
    <property type="entry name" value="Wnt"/>
</dbReference>
<evidence type="ECO:0000256" key="4">
    <source>
        <dbReference type="ARBA" id="ARBA00022525"/>
    </source>
</evidence>
<protein>
    <recommendedName>
        <fullName evidence="9">Protein Wnt</fullName>
    </recommendedName>
</protein>
<evidence type="ECO:0000256" key="6">
    <source>
        <dbReference type="ARBA" id="ARBA00022687"/>
    </source>
</evidence>
<feature type="chain" id="PRO_5015597558" description="Protein Wnt" evidence="11">
    <location>
        <begin position="29"/>
        <end position="460"/>
    </location>
</feature>
<keyword evidence="3 9" id="KW-0217">Developmental protein</keyword>
<dbReference type="Gene3D" id="3.30.2460.20">
    <property type="match status" value="1"/>
</dbReference>
<feature type="compositionally biased region" description="Basic residues" evidence="10">
    <location>
        <begin position="367"/>
        <end position="376"/>
    </location>
</feature>
<comment type="subcellular location">
    <subcellularLocation>
        <location evidence="1 9">Secreted</location>
        <location evidence="1 9">Extracellular space</location>
        <location evidence="1 9">Extracellular matrix</location>
    </subcellularLocation>
</comment>
<dbReference type="GO" id="GO:0060070">
    <property type="term" value="P:canonical Wnt signaling pathway"/>
    <property type="evidence" value="ECO:0007669"/>
    <property type="project" value="TreeGrafter"/>
</dbReference>
<evidence type="ECO:0000256" key="9">
    <source>
        <dbReference type="RuleBase" id="RU003500"/>
    </source>
</evidence>
<evidence type="ECO:0000256" key="10">
    <source>
        <dbReference type="SAM" id="MobiDB-lite"/>
    </source>
</evidence>
<dbReference type="AlphaFoldDB" id="A0A2S1IXK2"/>
<evidence type="ECO:0000256" key="11">
    <source>
        <dbReference type="SAM" id="SignalP"/>
    </source>
</evidence>
<evidence type="ECO:0000256" key="8">
    <source>
        <dbReference type="ARBA" id="ARBA00023288"/>
    </source>
</evidence>
<feature type="region of interest" description="Disordered" evidence="10">
    <location>
        <begin position="324"/>
        <end position="379"/>
    </location>
</feature>
<keyword evidence="6 9" id="KW-0879">Wnt signaling pathway</keyword>
<keyword evidence="7" id="KW-1015">Disulfide bond</keyword>
<dbReference type="GO" id="GO:0005125">
    <property type="term" value="F:cytokine activity"/>
    <property type="evidence" value="ECO:0007669"/>
    <property type="project" value="TreeGrafter"/>
</dbReference>
<evidence type="ECO:0000256" key="5">
    <source>
        <dbReference type="ARBA" id="ARBA00022530"/>
    </source>
</evidence>
<organism evidence="12">
    <name type="scientific">Penaeus vannamei</name>
    <name type="common">Whiteleg shrimp</name>
    <name type="synonym">Litopenaeus vannamei</name>
    <dbReference type="NCBI Taxonomy" id="6689"/>
    <lineage>
        <taxon>Eukaryota</taxon>
        <taxon>Metazoa</taxon>
        <taxon>Ecdysozoa</taxon>
        <taxon>Arthropoda</taxon>
        <taxon>Crustacea</taxon>
        <taxon>Multicrustacea</taxon>
        <taxon>Malacostraca</taxon>
        <taxon>Eumalacostraca</taxon>
        <taxon>Eucarida</taxon>
        <taxon>Decapoda</taxon>
        <taxon>Dendrobranchiata</taxon>
        <taxon>Penaeoidea</taxon>
        <taxon>Penaeidae</taxon>
        <taxon>Penaeus</taxon>
    </lineage>
</organism>
<proteinExistence type="evidence at transcript level"/>
<dbReference type="PANTHER" id="PTHR12027">
    <property type="entry name" value="WNT RELATED"/>
    <property type="match status" value="1"/>
</dbReference>
<keyword evidence="11" id="KW-0732">Signal</keyword>
<dbReference type="Pfam" id="PF00110">
    <property type="entry name" value="wnt"/>
    <property type="match status" value="2"/>
</dbReference>
<dbReference type="EMBL" id="KY860363">
    <property type="protein sequence ID" value="AWF70751.1"/>
    <property type="molecule type" value="mRNA"/>
</dbReference>
<reference evidence="12" key="1">
    <citation type="submission" date="2017-04" db="EMBL/GenBank/DDBJ databases">
        <title>Cloning and expression profile analysis of Wnt9a gene from Litopenaeus vannamei.</title>
        <authorList>
            <person name="Zhang S."/>
        </authorList>
    </citation>
    <scope>NUCLEOTIDE SEQUENCE</scope>
</reference>
<evidence type="ECO:0000313" key="12">
    <source>
        <dbReference type="EMBL" id="AWF70751.1"/>
    </source>
</evidence>
<dbReference type="OrthoDB" id="5945655at2759"/>
<sequence length="460" mass="51958">MNMNKSNLRQSEFVIVLILASLWEDCLCVTGISSRRPLDQDLINNISSLNLSVTDLGKLCGRVGVDGRGWRMCTRSPEVAGVMLEAAWVSVVHCQRVMKYERWNCSLGHSRIMMVKKVYRETALLQGLSAAALTHVVARACASGRLTRCSCDESTVTRTENMRVWRWGGCGDNLAYGTRFARRLFVGWTKKKKKTKNGKSSRRSRDFKSQIDAHNAYAGIKVVQEATNSACKCHGVSGSCAMKTCWPQLPSFTHSSRAVKTLYDNAVLADAINEVTGKRKRKRPRSRREVVRSFTGHDFPFEIGEARPLLTPALQLTNRGVGLAPVAAPVPTPGPRRQKREEPKRSEAKPRRESAGRRRHRDDAKPRKMRKPKRTKSAFGDPRKFVYLDDSPNFCRRTKYGPGTQGRECQLGRNCESLCCGRGYDTINRLVEEQCRCKVVLRYRVQCHTCSKMTEVYTCK</sequence>
<keyword evidence="8" id="KW-0449">Lipoprotein</keyword>
<evidence type="ECO:0000256" key="7">
    <source>
        <dbReference type="ARBA" id="ARBA00023157"/>
    </source>
</evidence>
<evidence type="ECO:0000256" key="3">
    <source>
        <dbReference type="ARBA" id="ARBA00022473"/>
    </source>
</evidence>
<keyword evidence="5" id="KW-0272">Extracellular matrix</keyword>
<comment type="function">
    <text evidence="9">Ligand for members of the frizzled family of seven transmembrane receptors.</text>
</comment>
<dbReference type="GO" id="GO:0030182">
    <property type="term" value="P:neuron differentiation"/>
    <property type="evidence" value="ECO:0007669"/>
    <property type="project" value="TreeGrafter"/>
</dbReference>
<accession>A0A2S1IXK2</accession>
<dbReference type="PROSITE" id="PS00246">
    <property type="entry name" value="WNT1"/>
    <property type="match status" value="1"/>
</dbReference>
<comment type="similarity">
    <text evidence="2 9">Belongs to the Wnt family.</text>
</comment>